<feature type="region of interest" description="Disordered" evidence="2">
    <location>
        <begin position="1410"/>
        <end position="1432"/>
    </location>
</feature>
<feature type="region of interest" description="Disordered" evidence="2">
    <location>
        <begin position="1598"/>
        <end position="1621"/>
    </location>
</feature>
<feature type="compositionally biased region" description="Low complexity" evidence="2">
    <location>
        <begin position="1315"/>
        <end position="1328"/>
    </location>
</feature>
<feature type="region of interest" description="Disordered" evidence="2">
    <location>
        <begin position="1950"/>
        <end position="2001"/>
    </location>
</feature>
<dbReference type="EMBL" id="CH480817">
    <property type="protein sequence ID" value="EDW50201.1"/>
    <property type="molecule type" value="Genomic_DNA"/>
</dbReference>
<evidence type="ECO:0000256" key="2">
    <source>
        <dbReference type="SAM" id="MobiDB-lite"/>
    </source>
</evidence>
<proteinExistence type="predicted"/>
<keyword evidence="3" id="KW-0472">Membrane</keyword>
<sequence length="2077" mass="228158">MYKYCVGATVQTTWRPQLPLPRELQLTNDRNSADDHDSKVITTTTTTADIHHHNHQEEEEEEDMDRLRGNHSIGGSSQQLSGKQKWSFGRLFRKKKEAESASSSEEDRKAGFVPAQRQSGSKPKGKHGKGSRGSSKFDHIVVSPRQEQAPPHPPQPQIDNEFFLPLEAIQPEPYYQISGYYQRSSNSLDRRLLMQPGAQGNGYQQPKSRSAQRGPKPPGAHSSEEELISLNSSTFSKYRSDESIHLGSAAGPSRRSRAARNERYYKRLSRDGEPSHGGAPIVAQHRYKTQPLPLSIYQPTNASTGYVQWQPQPQKNLQNAIQNDGKRSISYDSHIHLQNMNGRMQSKPLPPPPPPRDPLRRVHIGGSGQIGSSSGDLRPVSYAFDHNSRCASDDRIWQPPHYQSVHSLNSQPSSSIVSAPVSQQQPHHRRFITRSERNANPGKQSLPNGIDFHYVADATPRSRKPIHMMDAGRMDNTGVPASSGILRTSKSGLPTPSPAPQHPLAKPRSFSSSRLSELRTYPMPMYSEVQKPKRTAPPVNPSPNQDNIVCGSLHIKPTQEHGNQNYVEIRHRDVHKTNSMPHHYQNRRSGEDLPNKYEEYVAEKREQHQQAPPPVYPERKMSLTPAVAPPPPVYFPRKKPANLEEAINELEAIYKSLGLTEPAEPKQEPKLDISSKMRVPTSSDFEKFALAHADDYEDEDSPTGEPDPIRDDVAFRNLQLANLQHRPSEKQPPFGIPVGPIVPAPQSDYLHVEPVRVKKKSGSPDIIKDDLAVRSLRKDPPGPKSSFVYPMQKKQRAIRTQSANIYNLIQRDAAKPSGGDLKSYMELTRNLERAGSMSNLQGEDGSDTKDVPATLDLLRKLKAQDEELDLARKHHPIPFRHPSQGGAIAQLPERLSKEETPKAAPVPAPRKSLTPEPMLDDALNKIAQDAQASSIKLSQELHELRKEALITAARPKLNAEQQRLEDELQQIEAVSEAAKRCGQMLLETLPDAGQEGQEPQDKPLRKLHKEGKLIRAIDEVSEAANAVCEKILKDIVTTEPPVVVQEALQVRQTTKTGPGGEQLVMPHLIKKLDPLQSDKIEHIARRCMRQLSELANNPDYDNLATCNMSNRTTSATGGAAADATLVCPVPETQAKSQTLDEIDKIMQECERQAKSSSSTTTTDDQRTTAPSLTSGSGSGSFPPNVSTTASSFSSSSDCLAKSSSPSRASRPLSSSITSFNPYSSSDYIKSQSSDCHAPSTDPIKTFSTTSYEVQSTPQSTTISTNTMSTSQSNTISSTTNPSVESKPSAPSVSPPPLQLTPVGDRRGRNRERGASCSSTSSPSQYNSSEELAAIFGIEEQPKQQRRSRLTRNATGNGDDPATTEAPRSPVSDSANANDTANANANTTNPAQLDSANSATNPVMNVQLDVTTSTSTSASTTHPTSNDNASTCSSHSYKLETIPEQDHEEVESTLKLSPNFNRIYASKIRIVMDRDEEASPLPEGEANAALTQFDSLSSLEETSSNPDSGNVSLTDYPLANHANASLELQTAYNSRFQVREHYVSEVSISASESTDEEQTDTECLGDAGRLETEDFPPLPTEEELEESLREEIELNDSLSAATLNLSRESSRETEPTMGEDSLAQEELVSVVEELNLNETPQPPIPTSNDNASTCSSHSYKLETIPEQDHEEVESTLKLSPNFNRIYASKIRIVMDRDEEASPLPEGEANAALTQFDSLSSLEETSSNPDSGNVSLTDYPLANHANASLELQTAYNSRFQVREHYVSEVSISASESTDEEQTDTECLGDAGRLETEDFPPLPTEEELEESLREEIELNDSLSAATLNLSRESSRETEPTMGEDSLAQEELVSVVEELNLNETVSLSQEVYNVTTETLQRITPDEIDGLSSAIIELEDLELDESDSVMPFTRRKSIVYETPQLNLSISELKVNYETQVEPVIKSESLNEAIKSMNNDDKGDEEMQAGSEEKADEEEDSVTETQTHRRRKGLPANPANDDERPSTSCKALSVFGEVRTLAPLAPQAAADAAGAVGGATRGGWTTLEHVFVACTVGLITPNDLLTLCLIVIGVIIIIAIALT</sequence>
<feature type="compositionally biased region" description="Low complexity" evidence="2">
    <location>
        <begin position="1410"/>
        <end position="1424"/>
    </location>
</feature>
<feature type="region of interest" description="Disordered" evidence="2">
    <location>
        <begin position="1820"/>
        <end position="1843"/>
    </location>
</feature>
<feature type="compositionally biased region" description="Polar residues" evidence="2">
    <location>
        <begin position="73"/>
        <end position="84"/>
    </location>
</feature>
<feature type="region of interest" description="Disordered" evidence="2">
    <location>
        <begin position="478"/>
        <end position="515"/>
    </location>
</feature>
<feature type="region of interest" description="Disordered" evidence="2">
    <location>
        <begin position="1149"/>
        <end position="1221"/>
    </location>
</feature>
<feature type="coiled-coil region" evidence="1">
    <location>
        <begin position="927"/>
        <end position="981"/>
    </location>
</feature>
<feature type="compositionally biased region" description="Low complexity" evidence="2">
    <location>
        <begin position="1374"/>
        <end position="1390"/>
    </location>
</feature>
<dbReference type="Proteomes" id="UP000001292">
    <property type="component" value="Unassembled WGS sequence"/>
</dbReference>
<dbReference type="OMA" id="HIHLQNM"/>
<dbReference type="PhylomeDB" id="B4HTD0"/>
<feature type="compositionally biased region" description="Polar residues" evidence="2">
    <location>
        <begin position="404"/>
        <end position="425"/>
    </location>
</feature>
<feature type="region of interest" description="Disordered" evidence="2">
    <location>
        <begin position="342"/>
        <end position="379"/>
    </location>
</feature>
<keyword evidence="5" id="KW-1185">Reference proteome</keyword>
<organism evidence="5">
    <name type="scientific">Drosophila sechellia</name>
    <name type="common">Fruit fly</name>
    <dbReference type="NCBI Taxonomy" id="7238"/>
    <lineage>
        <taxon>Eukaryota</taxon>
        <taxon>Metazoa</taxon>
        <taxon>Ecdysozoa</taxon>
        <taxon>Arthropoda</taxon>
        <taxon>Hexapoda</taxon>
        <taxon>Insecta</taxon>
        <taxon>Pterygota</taxon>
        <taxon>Neoptera</taxon>
        <taxon>Endopterygota</taxon>
        <taxon>Diptera</taxon>
        <taxon>Brachycera</taxon>
        <taxon>Muscomorpha</taxon>
        <taxon>Ephydroidea</taxon>
        <taxon>Drosophilidae</taxon>
        <taxon>Drosophila</taxon>
        <taxon>Sophophora</taxon>
    </lineage>
</organism>
<feature type="region of interest" description="Disordered" evidence="2">
    <location>
        <begin position="1546"/>
        <end position="1584"/>
    </location>
</feature>
<keyword evidence="3" id="KW-1133">Transmembrane helix</keyword>
<keyword evidence="3" id="KW-0812">Transmembrane</keyword>
<dbReference type="HOGENOM" id="CLU_236123_0_0_1"/>
<feature type="compositionally biased region" description="Polar residues" evidence="2">
    <location>
        <begin position="1167"/>
        <end position="1185"/>
    </location>
</feature>
<evidence type="ECO:0000313" key="5">
    <source>
        <dbReference type="Proteomes" id="UP000001292"/>
    </source>
</evidence>
<name>B4HTD0_DROSE</name>
<feature type="compositionally biased region" description="Low complexity" evidence="2">
    <location>
        <begin position="1186"/>
        <end position="1215"/>
    </location>
</feature>
<keyword evidence="1" id="KW-0175">Coiled coil</keyword>
<feature type="transmembrane region" description="Helical" evidence="3">
    <location>
        <begin position="2058"/>
        <end position="2076"/>
    </location>
</feature>
<gene>
    <name evidence="4" type="primary">Dsec\GM14490</name>
    <name evidence="4" type="ORF">Dsec_GM14490</name>
</gene>
<evidence type="ECO:0000313" key="4">
    <source>
        <dbReference type="EMBL" id="EDW50201.1"/>
    </source>
</evidence>
<feature type="region of interest" description="Disordered" evidence="2">
    <location>
        <begin position="44"/>
        <end position="136"/>
    </location>
</feature>
<feature type="compositionally biased region" description="Polar residues" evidence="2">
    <location>
        <begin position="485"/>
        <end position="494"/>
    </location>
</feature>
<protein>
    <submittedName>
        <fullName evidence="4">GM14490</fullName>
    </submittedName>
</protein>
<feature type="region of interest" description="Disordered" evidence="2">
    <location>
        <begin position="1248"/>
        <end position="1396"/>
    </location>
</feature>
<feature type="region of interest" description="Disordered" evidence="2">
    <location>
        <begin position="196"/>
        <end position="224"/>
    </location>
</feature>
<feature type="compositionally biased region" description="Polar residues" evidence="2">
    <location>
        <begin position="1248"/>
        <end position="1257"/>
    </location>
</feature>
<evidence type="ECO:0000256" key="3">
    <source>
        <dbReference type="SAM" id="Phobius"/>
    </source>
</evidence>
<accession>B4HTD0</accession>
<feature type="compositionally biased region" description="Polar residues" evidence="2">
    <location>
        <begin position="201"/>
        <end position="211"/>
    </location>
</feature>
<feature type="compositionally biased region" description="Low complexity" evidence="2">
    <location>
        <begin position="1258"/>
        <end position="1291"/>
    </location>
</feature>
<feature type="compositionally biased region" description="Basic and acidic residues" evidence="2">
    <location>
        <begin position="1303"/>
        <end position="1313"/>
    </location>
</feature>
<reference evidence="4 5" key="1">
    <citation type="journal article" date="2007" name="Nature">
        <title>Evolution of genes and genomes on the Drosophila phylogeny.</title>
        <authorList>
            <consortium name="Drosophila 12 Genomes Consortium"/>
            <person name="Clark A.G."/>
            <person name="Eisen M.B."/>
            <person name="Smith D.R."/>
            <person name="Bergman C.M."/>
            <person name="Oliver B."/>
            <person name="Markow T.A."/>
            <person name="Kaufman T.C."/>
            <person name="Kellis M."/>
            <person name="Gelbart W."/>
            <person name="Iyer V.N."/>
            <person name="Pollard D.A."/>
            <person name="Sackton T.B."/>
            <person name="Larracuente A.M."/>
            <person name="Singh N.D."/>
            <person name="Abad J.P."/>
            <person name="Abt D.N."/>
            <person name="Adryan B."/>
            <person name="Aguade M."/>
            <person name="Akashi H."/>
            <person name="Anderson W.W."/>
            <person name="Aquadro C.F."/>
            <person name="Ardell D.H."/>
            <person name="Arguello R."/>
            <person name="Artieri C.G."/>
            <person name="Barbash D.A."/>
            <person name="Barker D."/>
            <person name="Barsanti P."/>
            <person name="Batterham P."/>
            <person name="Batzoglou S."/>
            <person name="Begun D."/>
            <person name="Bhutkar A."/>
            <person name="Blanco E."/>
            <person name="Bosak S.A."/>
            <person name="Bradley R.K."/>
            <person name="Brand A.D."/>
            <person name="Brent M.R."/>
            <person name="Brooks A.N."/>
            <person name="Brown R.H."/>
            <person name="Butlin R.K."/>
            <person name="Caggese C."/>
            <person name="Calvi B.R."/>
            <person name="Bernardo de Carvalho A."/>
            <person name="Caspi A."/>
            <person name="Castrezana S."/>
            <person name="Celniker S.E."/>
            <person name="Chang J.L."/>
            <person name="Chapple C."/>
            <person name="Chatterji S."/>
            <person name="Chinwalla A."/>
            <person name="Civetta A."/>
            <person name="Clifton S.W."/>
            <person name="Comeron J.M."/>
            <person name="Costello J.C."/>
            <person name="Coyne J.A."/>
            <person name="Daub J."/>
            <person name="David R.G."/>
            <person name="Delcher A.L."/>
            <person name="Delehaunty K."/>
            <person name="Do C.B."/>
            <person name="Ebling H."/>
            <person name="Edwards K."/>
            <person name="Eickbush T."/>
            <person name="Evans J.D."/>
            <person name="Filipski A."/>
            <person name="Findeiss S."/>
            <person name="Freyhult E."/>
            <person name="Fulton L."/>
            <person name="Fulton R."/>
            <person name="Garcia A.C."/>
            <person name="Gardiner A."/>
            <person name="Garfield D.A."/>
            <person name="Garvin B.E."/>
            <person name="Gibson G."/>
            <person name="Gilbert D."/>
            <person name="Gnerre S."/>
            <person name="Godfrey J."/>
            <person name="Good R."/>
            <person name="Gotea V."/>
            <person name="Gravely B."/>
            <person name="Greenberg A.J."/>
            <person name="Griffiths-Jones S."/>
            <person name="Gross S."/>
            <person name="Guigo R."/>
            <person name="Gustafson E.A."/>
            <person name="Haerty W."/>
            <person name="Hahn M.W."/>
            <person name="Halligan D.L."/>
            <person name="Halpern A.L."/>
            <person name="Halter G.M."/>
            <person name="Han M.V."/>
            <person name="Heger A."/>
            <person name="Hillier L."/>
            <person name="Hinrichs A.S."/>
            <person name="Holmes I."/>
            <person name="Hoskins R.A."/>
            <person name="Hubisz M.J."/>
            <person name="Hultmark D."/>
            <person name="Huntley M.A."/>
            <person name="Jaffe D.B."/>
            <person name="Jagadeeshan S."/>
            <person name="Jeck W.R."/>
            <person name="Johnson J."/>
            <person name="Jones C.D."/>
            <person name="Jordan W.C."/>
            <person name="Karpen G.H."/>
            <person name="Kataoka E."/>
            <person name="Keightley P.D."/>
            <person name="Kheradpour P."/>
            <person name="Kirkness E.F."/>
            <person name="Koerich L.B."/>
            <person name="Kristiansen K."/>
            <person name="Kudrna D."/>
            <person name="Kulathinal R.J."/>
            <person name="Kumar S."/>
            <person name="Kwok R."/>
            <person name="Lander E."/>
            <person name="Langley C.H."/>
            <person name="Lapoint R."/>
            <person name="Lazzaro B.P."/>
            <person name="Lee S.J."/>
            <person name="Levesque L."/>
            <person name="Li R."/>
            <person name="Lin C.F."/>
            <person name="Lin M.F."/>
            <person name="Lindblad-Toh K."/>
            <person name="Llopart A."/>
            <person name="Long M."/>
            <person name="Low L."/>
            <person name="Lozovsky E."/>
            <person name="Lu J."/>
            <person name="Luo M."/>
            <person name="Machado C.A."/>
            <person name="Makalowski W."/>
            <person name="Marzo M."/>
            <person name="Matsuda M."/>
            <person name="Matzkin L."/>
            <person name="McAllister B."/>
            <person name="McBride C.S."/>
            <person name="McKernan B."/>
            <person name="McKernan K."/>
            <person name="Mendez-Lago M."/>
            <person name="Minx P."/>
            <person name="Mollenhauer M.U."/>
            <person name="Montooth K."/>
            <person name="Mount S.M."/>
            <person name="Mu X."/>
            <person name="Myers E."/>
            <person name="Negre B."/>
            <person name="Newfeld S."/>
            <person name="Nielsen R."/>
            <person name="Noor M.A."/>
            <person name="O'Grady P."/>
            <person name="Pachter L."/>
            <person name="Papaceit M."/>
            <person name="Parisi M.J."/>
            <person name="Parisi M."/>
            <person name="Parts L."/>
            <person name="Pedersen J.S."/>
            <person name="Pesole G."/>
            <person name="Phillippy A.M."/>
            <person name="Ponting C.P."/>
            <person name="Pop M."/>
            <person name="Porcelli D."/>
            <person name="Powell J.R."/>
            <person name="Prohaska S."/>
            <person name="Pruitt K."/>
            <person name="Puig M."/>
            <person name="Quesneville H."/>
            <person name="Ram K.R."/>
            <person name="Rand D."/>
            <person name="Rasmussen M.D."/>
            <person name="Reed L.K."/>
            <person name="Reenan R."/>
            <person name="Reily A."/>
            <person name="Remington K.A."/>
            <person name="Rieger T.T."/>
            <person name="Ritchie M.G."/>
            <person name="Robin C."/>
            <person name="Rogers Y.H."/>
            <person name="Rohde C."/>
            <person name="Rozas J."/>
            <person name="Rubenfield M.J."/>
            <person name="Ruiz A."/>
            <person name="Russo S."/>
            <person name="Salzberg S.L."/>
            <person name="Sanchez-Gracia A."/>
            <person name="Saranga D.J."/>
            <person name="Sato H."/>
            <person name="Schaeffer S.W."/>
            <person name="Schatz M.C."/>
            <person name="Schlenke T."/>
            <person name="Schwartz R."/>
            <person name="Segarra C."/>
            <person name="Singh R.S."/>
            <person name="Sirot L."/>
            <person name="Sirota M."/>
            <person name="Sisneros N.B."/>
            <person name="Smith C.D."/>
            <person name="Smith T.F."/>
            <person name="Spieth J."/>
            <person name="Stage D.E."/>
            <person name="Stark A."/>
            <person name="Stephan W."/>
            <person name="Strausberg R.L."/>
            <person name="Strempel S."/>
            <person name="Sturgill D."/>
            <person name="Sutton G."/>
            <person name="Sutton G.G."/>
            <person name="Tao W."/>
            <person name="Teichmann S."/>
            <person name="Tobari Y.N."/>
            <person name="Tomimura Y."/>
            <person name="Tsolas J.M."/>
            <person name="Valente V.L."/>
            <person name="Venter E."/>
            <person name="Venter J.C."/>
            <person name="Vicario S."/>
            <person name="Vieira F.G."/>
            <person name="Vilella A.J."/>
            <person name="Villasante A."/>
            <person name="Walenz B."/>
            <person name="Wang J."/>
            <person name="Wasserman M."/>
            <person name="Watts T."/>
            <person name="Wilson D."/>
            <person name="Wilson R.K."/>
            <person name="Wing R.A."/>
            <person name="Wolfner M.F."/>
            <person name="Wong A."/>
            <person name="Wong G.K."/>
            <person name="Wu C.I."/>
            <person name="Wu G."/>
            <person name="Yamamoto D."/>
            <person name="Yang H.P."/>
            <person name="Yang S.P."/>
            <person name="Yorke J.A."/>
            <person name="Yoshida K."/>
            <person name="Zdobnov E."/>
            <person name="Zhang P."/>
            <person name="Zhang Y."/>
            <person name="Zimin A.V."/>
            <person name="Baldwin J."/>
            <person name="Abdouelleil A."/>
            <person name="Abdulkadir J."/>
            <person name="Abebe A."/>
            <person name="Abera B."/>
            <person name="Abreu J."/>
            <person name="Acer S.C."/>
            <person name="Aftuck L."/>
            <person name="Alexander A."/>
            <person name="An P."/>
            <person name="Anderson E."/>
            <person name="Anderson S."/>
            <person name="Arachi H."/>
            <person name="Azer M."/>
            <person name="Bachantsang P."/>
            <person name="Barry A."/>
            <person name="Bayul T."/>
            <person name="Berlin A."/>
            <person name="Bessette D."/>
            <person name="Bloom T."/>
            <person name="Blye J."/>
            <person name="Boguslavskiy L."/>
            <person name="Bonnet C."/>
            <person name="Boukhgalter B."/>
            <person name="Bourzgui I."/>
            <person name="Brown A."/>
            <person name="Cahill P."/>
            <person name="Channer S."/>
            <person name="Cheshatsang Y."/>
            <person name="Chuda L."/>
            <person name="Citroen M."/>
            <person name="Collymore A."/>
            <person name="Cooke P."/>
            <person name="Costello M."/>
            <person name="D'Aco K."/>
            <person name="Daza R."/>
            <person name="De Haan G."/>
            <person name="DeGray S."/>
            <person name="DeMaso C."/>
            <person name="Dhargay N."/>
            <person name="Dooley K."/>
            <person name="Dooley E."/>
            <person name="Doricent M."/>
            <person name="Dorje P."/>
            <person name="Dorjee K."/>
            <person name="Dupes A."/>
            <person name="Elong R."/>
            <person name="Falk J."/>
            <person name="Farina A."/>
            <person name="Faro S."/>
            <person name="Ferguson D."/>
            <person name="Fisher S."/>
            <person name="Foley C.D."/>
            <person name="Franke A."/>
            <person name="Friedrich D."/>
            <person name="Gadbois L."/>
            <person name="Gearin G."/>
            <person name="Gearin C.R."/>
            <person name="Giannoukos G."/>
            <person name="Goode T."/>
            <person name="Graham J."/>
            <person name="Grandbois E."/>
            <person name="Grewal S."/>
            <person name="Gyaltsen K."/>
            <person name="Hafez N."/>
            <person name="Hagos B."/>
            <person name="Hall J."/>
            <person name="Henson C."/>
            <person name="Hollinger A."/>
            <person name="Honan T."/>
            <person name="Huard M.D."/>
            <person name="Hughes L."/>
            <person name="Hurhula B."/>
            <person name="Husby M.E."/>
            <person name="Kamat A."/>
            <person name="Kanga B."/>
            <person name="Kashin S."/>
            <person name="Khazanovich D."/>
            <person name="Kisner P."/>
            <person name="Lance K."/>
            <person name="Lara M."/>
            <person name="Lee W."/>
            <person name="Lennon N."/>
            <person name="Letendre F."/>
            <person name="LeVine R."/>
            <person name="Lipovsky A."/>
            <person name="Liu X."/>
            <person name="Liu J."/>
            <person name="Liu S."/>
            <person name="Lokyitsang T."/>
            <person name="Lokyitsang Y."/>
            <person name="Lubonja R."/>
            <person name="Lui A."/>
            <person name="MacDonald P."/>
            <person name="Magnisalis V."/>
            <person name="Maru K."/>
            <person name="Matthews C."/>
            <person name="McCusker W."/>
            <person name="McDonough S."/>
            <person name="Mehta T."/>
            <person name="Meldrim J."/>
            <person name="Meneus L."/>
            <person name="Mihai O."/>
            <person name="Mihalev A."/>
            <person name="Mihova T."/>
            <person name="Mittelman R."/>
            <person name="Mlenga V."/>
            <person name="Montmayeur A."/>
            <person name="Mulrain L."/>
            <person name="Navidi A."/>
            <person name="Naylor J."/>
            <person name="Negash T."/>
            <person name="Nguyen T."/>
            <person name="Nguyen N."/>
            <person name="Nicol R."/>
            <person name="Norbu C."/>
            <person name="Norbu N."/>
            <person name="Novod N."/>
            <person name="O'Neill B."/>
            <person name="Osman S."/>
            <person name="Markiewicz E."/>
            <person name="Oyono O.L."/>
            <person name="Patti C."/>
            <person name="Phunkhang P."/>
            <person name="Pierre F."/>
            <person name="Priest M."/>
            <person name="Raghuraman S."/>
            <person name="Rege F."/>
            <person name="Reyes R."/>
            <person name="Rise C."/>
            <person name="Rogov P."/>
            <person name="Ross K."/>
            <person name="Ryan E."/>
            <person name="Settipalli S."/>
            <person name="Shea T."/>
            <person name="Sherpa N."/>
            <person name="Shi L."/>
            <person name="Shih D."/>
            <person name="Sparrow T."/>
            <person name="Spaulding J."/>
            <person name="Stalker J."/>
            <person name="Stange-Thomann N."/>
            <person name="Stavropoulos S."/>
            <person name="Stone C."/>
            <person name="Strader C."/>
            <person name="Tesfaye S."/>
            <person name="Thomson T."/>
            <person name="Thoulutsang Y."/>
            <person name="Thoulutsang D."/>
            <person name="Topham K."/>
            <person name="Topping I."/>
            <person name="Tsamla T."/>
            <person name="Vassiliev H."/>
            <person name="Vo A."/>
            <person name="Wangchuk T."/>
            <person name="Wangdi T."/>
            <person name="Weiand M."/>
            <person name="Wilkinson J."/>
            <person name="Wilson A."/>
            <person name="Yadav S."/>
            <person name="Young G."/>
            <person name="Yu Q."/>
            <person name="Zembek L."/>
            <person name="Zhong D."/>
            <person name="Zimmer A."/>
            <person name="Zwirko Z."/>
            <person name="Jaffe D.B."/>
            <person name="Alvarez P."/>
            <person name="Brockman W."/>
            <person name="Butler J."/>
            <person name="Chin C."/>
            <person name="Gnerre S."/>
            <person name="Grabherr M."/>
            <person name="Kleber M."/>
            <person name="Mauceli E."/>
            <person name="MacCallum I."/>
        </authorList>
    </citation>
    <scope>NUCLEOTIDE SEQUENCE [LARGE SCALE GENOMIC DNA]</scope>
    <source>
        <strain evidence="5">Rob3c / Tucson 14021-0248.25</strain>
    </source>
</reference>
<feature type="region of interest" description="Disordered" evidence="2">
    <location>
        <begin position="403"/>
        <end position="450"/>
    </location>
</feature>
<evidence type="ECO:0000256" key="1">
    <source>
        <dbReference type="SAM" id="Coils"/>
    </source>
</evidence>